<gene>
    <name evidence="1" type="ORF">F0P96_09715</name>
</gene>
<sequence>MASASSAFWKSFGLGVVAGMRSMSAPALLSSALRRRPSGRLAHSSLGWFQSKWAARGLKLLAGSEMLADKLPQMPDRTAPPVLAGRVVSGALVGAIVHKLNRGSLLSGAVVGGVGAVAGSYAAMSLRKLADQRTDLKEPWTGVVEDVLTIVSGKALLSGRKPGR</sequence>
<reference evidence="1 2" key="1">
    <citation type="submission" date="2019-09" db="EMBL/GenBank/DDBJ databases">
        <title>Genome sequence of Hymenobacter sp. M3.</title>
        <authorList>
            <person name="Srinivasan S."/>
        </authorList>
    </citation>
    <scope>NUCLEOTIDE SEQUENCE [LARGE SCALE GENOMIC DNA]</scope>
    <source>
        <strain evidence="1 2">M3</strain>
    </source>
</reference>
<dbReference type="InterPro" id="IPR025196">
    <property type="entry name" value="DUF4126"/>
</dbReference>
<keyword evidence="2" id="KW-1185">Reference proteome</keyword>
<dbReference type="Pfam" id="PF13548">
    <property type="entry name" value="DUF4126"/>
    <property type="match status" value="1"/>
</dbReference>
<proteinExistence type="predicted"/>
<dbReference type="EMBL" id="VTWU01000003">
    <property type="protein sequence ID" value="KAA9333245.1"/>
    <property type="molecule type" value="Genomic_DNA"/>
</dbReference>
<name>A0A7L4ZXW4_9BACT</name>
<dbReference type="RefSeq" id="WP_151078665.1">
    <property type="nucleotide sequence ID" value="NZ_CP047647.1"/>
</dbReference>
<comment type="caution">
    <text evidence="1">The sequence shown here is derived from an EMBL/GenBank/DDBJ whole genome shotgun (WGS) entry which is preliminary data.</text>
</comment>
<protein>
    <submittedName>
        <fullName evidence="1">DUF4126 family protein</fullName>
    </submittedName>
</protein>
<organism evidence="1 2">
    <name type="scientific">Hymenobacter busanensis</name>
    <dbReference type="NCBI Taxonomy" id="2607656"/>
    <lineage>
        <taxon>Bacteria</taxon>
        <taxon>Pseudomonadati</taxon>
        <taxon>Bacteroidota</taxon>
        <taxon>Cytophagia</taxon>
        <taxon>Cytophagales</taxon>
        <taxon>Hymenobacteraceae</taxon>
        <taxon>Hymenobacter</taxon>
    </lineage>
</organism>
<dbReference type="Proteomes" id="UP000326380">
    <property type="component" value="Unassembled WGS sequence"/>
</dbReference>
<accession>A0A7L4ZXW4</accession>
<dbReference type="AlphaFoldDB" id="A0A7L4ZXW4"/>
<evidence type="ECO:0000313" key="1">
    <source>
        <dbReference type="EMBL" id="KAA9333245.1"/>
    </source>
</evidence>
<evidence type="ECO:0000313" key="2">
    <source>
        <dbReference type="Proteomes" id="UP000326380"/>
    </source>
</evidence>